<feature type="active site" description="Proton acceptor" evidence="4">
    <location>
        <position position="471"/>
    </location>
</feature>
<keyword evidence="5" id="KW-0547">Nucleotide-binding</keyword>
<dbReference type="Proteomes" id="UP000504638">
    <property type="component" value="Unplaced"/>
</dbReference>
<dbReference type="InterPro" id="IPR004099">
    <property type="entry name" value="Pyr_nucl-diS_OxRdtase_dimer"/>
</dbReference>
<dbReference type="InterPro" id="IPR023753">
    <property type="entry name" value="FAD/NAD-binding_dom"/>
</dbReference>
<dbReference type="PANTHER" id="PTHR43014:SF2">
    <property type="entry name" value="MERCURIC REDUCTASE"/>
    <property type="match status" value="1"/>
</dbReference>
<evidence type="ECO:0000256" key="2">
    <source>
        <dbReference type="ARBA" id="ARBA00022630"/>
    </source>
</evidence>
<reference evidence="11" key="3">
    <citation type="submission" date="2025-04" db="UniProtKB">
        <authorList>
            <consortium name="RefSeq"/>
        </authorList>
    </citation>
    <scope>IDENTIFICATION</scope>
    <source>
        <strain evidence="11">CBS 781.70</strain>
    </source>
</reference>
<evidence type="ECO:0000256" key="5">
    <source>
        <dbReference type="PIRSR" id="PIRSR000350-3"/>
    </source>
</evidence>
<feature type="binding site" evidence="5">
    <location>
        <position position="324"/>
    </location>
    <ligand>
        <name>FAD</name>
        <dbReference type="ChEBI" id="CHEBI:57692"/>
    </ligand>
</feature>
<dbReference type="GeneID" id="54422980"/>
<keyword evidence="10" id="KW-1185">Reference proteome</keyword>
<feature type="domain" description="Pyridine nucleotide-disulphide oxidoreductase dimerisation" evidence="7">
    <location>
        <begin position="370"/>
        <end position="480"/>
    </location>
</feature>
<keyword evidence="2" id="KW-0285">Flavoprotein</keyword>
<keyword evidence="3 5" id="KW-0274">FAD</keyword>
<dbReference type="Pfam" id="PF07992">
    <property type="entry name" value="Pyr_redox_2"/>
    <property type="match status" value="1"/>
</dbReference>
<dbReference type="InterPro" id="IPR016156">
    <property type="entry name" value="FAD/NAD-linked_Rdtase_dimer_sf"/>
</dbReference>
<feature type="domain" description="FAD/NAD(P)-binding" evidence="8">
    <location>
        <begin position="6"/>
        <end position="335"/>
    </location>
</feature>
<dbReference type="SUPFAM" id="SSF51905">
    <property type="entry name" value="FAD/NAD(P)-binding domain"/>
    <property type="match status" value="1"/>
</dbReference>
<dbReference type="EMBL" id="ML975150">
    <property type="protein sequence ID" value="KAF1816287.1"/>
    <property type="molecule type" value="Genomic_DNA"/>
</dbReference>
<dbReference type="GO" id="GO:0003955">
    <property type="term" value="F:NAD(P)H dehydrogenase (quinone) activity"/>
    <property type="evidence" value="ECO:0007669"/>
    <property type="project" value="TreeGrafter"/>
</dbReference>
<feature type="disulfide bond" description="Redox-active" evidence="6">
    <location>
        <begin position="43"/>
        <end position="48"/>
    </location>
</feature>
<evidence type="ECO:0000313" key="9">
    <source>
        <dbReference type="EMBL" id="KAF1816287.1"/>
    </source>
</evidence>
<evidence type="ECO:0000256" key="4">
    <source>
        <dbReference type="PIRSR" id="PIRSR000350-2"/>
    </source>
</evidence>
<dbReference type="OrthoDB" id="361797at2759"/>
<comment type="similarity">
    <text evidence="1">Belongs to the class-I pyridine nucleotide-disulfide oxidoreductase family.</text>
</comment>
<organism evidence="9">
    <name type="scientific">Eremomyces bilateralis CBS 781.70</name>
    <dbReference type="NCBI Taxonomy" id="1392243"/>
    <lineage>
        <taxon>Eukaryota</taxon>
        <taxon>Fungi</taxon>
        <taxon>Dikarya</taxon>
        <taxon>Ascomycota</taxon>
        <taxon>Pezizomycotina</taxon>
        <taxon>Dothideomycetes</taxon>
        <taxon>Dothideomycetes incertae sedis</taxon>
        <taxon>Eremomycetales</taxon>
        <taxon>Eremomycetaceae</taxon>
        <taxon>Eremomyces</taxon>
    </lineage>
</organism>
<protein>
    <submittedName>
        <fullName evidence="9 11">FAD/NAD(P)-binding domain-containing protein</fullName>
    </submittedName>
</protein>
<evidence type="ECO:0000259" key="7">
    <source>
        <dbReference type="Pfam" id="PF02852"/>
    </source>
</evidence>
<evidence type="ECO:0000256" key="1">
    <source>
        <dbReference type="ARBA" id="ARBA00007532"/>
    </source>
</evidence>
<dbReference type="Gene3D" id="3.50.50.60">
    <property type="entry name" value="FAD/NAD(P)-binding domain"/>
    <property type="match status" value="2"/>
</dbReference>
<evidence type="ECO:0000313" key="10">
    <source>
        <dbReference type="Proteomes" id="UP000504638"/>
    </source>
</evidence>
<dbReference type="Pfam" id="PF02852">
    <property type="entry name" value="Pyr_redox_dim"/>
    <property type="match status" value="1"/>
</dbReference>
<evidence type="ECO:0000256" key="6">
    <source>
        <dbReference type="PIRSR" id="PIRSR000350-4"/>
    </source>
</evidence>
<feature type="binding site" evidence="5">
    <location>
        <begin position="189"/>
        <end position="196"/>
    </location>
    <ligand>
        <name>NAD(+)</name>
        <dbReference type="ChEBI" id="CHEBI:57540"/>
    </ligand>
</feature>
<dbReference type="InterPro" id="IPR036188">
    <property type="entry name" value="FAD/NAD-bd_sf"/>
</dbReference>
<dbReference type="RefSeq" id="XP_033537918.1">
    <property type="nucleotide sequence ID" value="XM_033682410.1"/>
</dbReference>
<dbReference type="PANTHER" id="PTHR43014">
    <property type="entry name" value="MERCURIC REDUCTASE"/>
    <property type="match status" value="1"/>
</dbReference>
<dbReference type="Gene3D" id="3.30.390.30">
    <property type="match status" value="1"/>
</dbReference>
<gene>
    <name evidence="9 11" type="ORF">P152DRAFT_504988</name>
</gene>
<keyword evidence="5" id="KW-0520">NAD</keyword>
<dbReference type="PIRSF" id="PIRSF000350">
    <property type="entry name" value="Mercury_reductase_MerA"/>
    <property type="match status" value="1"/>
</dbReference>
<evidence type="ECO:0000259" key="8">
    <source>
        <dbReference type="Pfam" id="PF07992"/>
    </source>
</evidence>
<dbReference type="AlphaFoldDB" id="A0A6G1GDW7"/>
<dbReference type="GO" id="GO:0050660">
    <property type="term" value="F:flavin adenine dinucleotide binding"/>
    <property type="evidence" value="ECO:0007669"/>
    <property type="project" value="TreeGrafter"/>
</dbReference>
<dbReference type="PRINTS" id="PR00411">
    <property type="entry name" value="PNDRDTASEI"/>
</dbReference>
<dbReference type="SUPFAM" id="SSF55424">
    <property type="entry name" value="FAD/NAD-linked reductases, dimerisation (C-terminal) domain"/>
    <property type="match status" value="1"/>
</dbReference>
<proteinExistence type="inferred from homology"/>
<feature type="binding site" evidence="5">
    <location>
        <position position="283"/>
    </location>
    <ligand>
        <name>NAD(+)</name>
        <dbReference type="ChEBI" id="CHEBI:57540"/>
    </ligand>
</feature>
<accession>A0A6G1GDW7</accession>
<comment type="cofactor">
    <cofactor evidence="5">
        <name>FAD</name>
        <dbReference type="ChEBI" id="CHEBI:57692"/>
    </cofactor>
    <text evidence="5">Binds 1 FAD per subunit.</text>
</comment>
<dbReference type="PRINTS" id="PR00368">
    <property type="entry name" value="FADPNR"/>
</dbReference>
<dbReference type="InterPro" id="IPR001100">
    <property type="entry name" value="Pyr_nuc-diS_OxRdtase"/>
</dbReference>
<evidence type="ECO:0000313" key="11">
    <source>
        <dbReference type="RefSeq" id="XP_033537918.1"/>
    </source>
</evidence>
<reference evidence="9 11" key="1">
    <citation type="submission" date="2020-01" db="EMBL/GenBank/DDBJ databases">
        <authorList>
            <consortium name="DOE Joint Genome Institute"/>
            <person name="Haridas S."/>
            <person name="Albert R."/>
            <person name="Binder M."/>
            <person name="Bloem J."/>
            <person name="Labutti K."/>
            <person name="Salamov A."/>
            <person name="Andreopoulos B."/>
            <person name="Baker S.E."/>
            <person name="Barry K."/>
            <person name="Bills G."/>
            <person name="Bluhm B.H."/>
            <person name="Cannon C."/>
            <person name="Castanera R."/>
            <person name="Culley D.E."/>
            <person name="Daum C."/>
            <person name="Ezra D."/>
            <person name="Gonzalez J.B."/>
            <person name="Henrissat B."/>
            <person name="Kuo A."/>
            <person name="Liang C."/>
            <person name="Lipzen A."/>
            <person name="Lutzoni F."/>
            <person name="Magnuson J."/>
            <person name="Mondo S."/>
            <person name="Nolan M."/>
            <person name="Ohm R."/>
            <person name="Pangilinan J."/>
            <person name="Park H.-J."/>
            <person name="Ramirez L."/>
            <person name="Alfaro M."/>
            <person name="Sun H."/>
            <person name="Tritt A."/>
            <person name="Yoshinaga Y."/>
            <person name="Zwiers L.-H."/>
            <person name="Turgeon B.G."/>
            <person name="Goodwin S.B."/>
            <person name="Spatafora J.W."/>
            <person name="Crous P.W."/>
            <person name="Grigoriev I.V."/>
        </authorList>
    </citation>
    <scope>NUCLEOTIDE SEQUENCE</scope>
    <source>
        <strain evidence="9 11">CBS 781.70</strain>
    </source>
</reference>
<name>A0A6G1GDW7_9PEZI</name>
<reference evidence="11" key="2">
    <citation type="submission" date="2020-04" db="EMBL/GenBank/DDBJ databases">
        <authorList>
            <consortium name="NCBI Genome Project"/>
        </authorList>
    </citation>
    <scope>NUCLEOTIDE SEQUENCE</scope>
    <source>
        <strain evidence="11">CBS 781.70</strain>
    </source>
</reference>
<evidence type="ECO:0000256" key="3">
    <source>
        <dbReference type="ARBA" id="ARBA00022827"/>
    </source>
</evidence>
<feature type="binding site" evidence="5">
    <location>
        <position position="52"/>
    </location>
    <ligand>
        <name>FAD</name>
        <dbReference type="ChEBI" id="CHEBI:57692"/>
    </ligand>
</feature>
<sequence length="486" mass="52322">MSRAPYDAVIIGSGQSGNPLAKAFADTGRKTALIEKADIGGTCVNWGCTPTKTMIASGRAAYLARRGANYGVNAGKNVNSDVLVDMERVRERKRDIVASFSGGNESRLLEAGVDVLKGEARFTGPKSLTVRMNDGGDKEVTSDLIFINVGERPSRPDLSGIDSIPPERVLDSTTIMELGSVPEHLIVLGGGYIGLEFGQLFRRFGSKITIIQRAERLIPREDPDVSKCMLDILEEDGTCVYLSSQPNSISRTKNEALPVSLSIKFTDGRTKTIEGSHLLLAAGRTPNTDTLNLTAAGVTTSPRGHVLVHDDLSTHVPGIFAIGDAKGGPAFTHISYDDFRIIRSNHIPSAMSPTARRLSTTKVSSSRRLTPYVIYTDPQVGHVGIHASDATTAPYQNRKVKTASMPAEYVARGLETDETRGMLKATVDADTGEILGFTAVCTEGGELMAVVQTAMMGGLKYWDLQEAVWAHPSWAESLNNLWASLE</sequence>